<sequence length="285" mass="32780">MFVPRHRTRSTQQEIADLEDAIYEVAARERPVTVRGVFYRVMSLGLVPKTEQGYRRVQNRVLRMRRAHDLPYGWISDGTRYSLKPDTFDGLHDCLTQTAQAYRRALWSDQGVHVEIWSEKDAISGVIYSVTAEFDVPLMIARGFPSETFLWSTGEAIRAEDVDLAVCYQLGDHDPSGVVAWEHTQRRLREFVPAYVDLVFERLAVTPEQIIDYGLPTRPTKKTTHGAHFEGESVEVDAMDSNVLRALVREAIESHIDQHALEITRVAEESERKVLQRMANRRRTR</sequence>
<gene>
    <name evidence="1" type="ORF">A5679_17400</name>
</gene>
<dbReference type="AlphaFoldDB" id="A0A1A2VPX0"/>
<protein>
    <submittedName>
        <fullName evidence="1">Uncharacterized protein</fullName>
    </submittedName>
</protein>
<dbReference type="EMBL" id="LZJY01000211">
    <property type="protein sequence ID" value="OBI02925.1"/>
    <property type="molecule type" value="Genomic_DNA"/>
</dbReference>
<comment type="caution">
    <text evidence="1">The sequence shown here is derived from an EMBL/GenBank/DDBJ whole genome shotgun (WGS) entry which is preliminary data.</text>
</comment>
<dbReference type="Proteomes" id="UP000092207">
    <property type="component" value="Unassembled WGS sequence"/>
</dbReference>
<reference evidence="1 2" key="1">
    <citation type="submission" date="2016-06" db="EMBL/GenBank/DDBJ databases">
        <authorList>
            <person name="Kjaerup R.B."/>
            <person name="Dalgaard T.S."/>
            <person name="Juul-Madsen H.R."/>
        </authorList>
    </citation>
    <scope>NUCLEOTIDE SEQUENCE [LARGE SCALE GENOMIC DNA]</scope>
    <source>
        <strain evidence="1 2">E2838</strain>
    </source>
</reference>
<evidence type="ECO:0000313" key="1">
    <source>
        <dbReference type="EMBL" id="OBI02925.1"/>
    </source>
</evidence>
<name>A0A1A2VPX0_MYCSC</name>
<evidence type="ECO:0000313" key="2">
    <source>
        <dbReference type="Proteomes" id="UP000092207"/>
    </source>
</evidence>
<proteinExistence type="predicted"/>
<organism evidence="1 2">
    <name type="scientific">Mycobacterium scrofulaceum</name>
    <dbReference type="NCBI Taxonomy" id="1783"/>
    <lineage>
        <taxon>Bacteria</taxon>
        <taxon>Bacillati</taxon>
        <taxon>Actinomycetota</taxon>
        <taxon>Actinomycetes</taxon>
        <taxon>Mycobacteriales</taxon>
        <taxon>Mycobacteriaceae</taxon>
        <taxon>Mycobacterium</taxon>
    </lineage>
</organism>
<accession>A0A1A2VPX0</accession>